<evidence type="ECO:0000313" key="1">
    <source>
        <dbReference type="EnsemblMetazoa" id="GPPI036637-PA"/>
    </source>
</evidence>
<reference evidence="1" key="2">
    <citation type="submission" date="2020-05" db="UniProtKB">
        <authorList>
            <consortium name="EnsemblMetazoa"/>
        </authorList>
    </citation>
    <scope>IDENTIFICATION</scope>
    <source>
        <strain evidence="1">IAEA</strain>
    </source>
</reference>
<dbReference type="EMBL" id="JXJN01018124">
    <property type="status" value="NOT_ANNOTATED_CDS"/>
    <property type="molecule type" value="Genomic_DNA"/>
</dbReference>
<name>A0A1B0BPN2_9MUSC</name>
<reference evidence="2" key="1">
    <citation type="submission" date="2015-01" db="EMBL/GenBank/DDBJ databases">
        <authorList>
            <person name="Aksoy S."/>
            <person name="Warren W."/>
            <person name="Wilson R.K."/>
        </authorList>
    </citation>
    <scope>NUCLEOTIDE SEQUENCE [LARGE SCALE GENOMIC DNA]</scope>
    <source>
        <strain evidence="2">IAEA</strain>
    </source>
</reference>
<dbReference type="Proteomes" id="UP000092460">
    <property type="component" value="Unassembled WGS sequence"/>
</dbReference>
<sequence>MEERMFYYKYCIEIPSLIENDKNADRRTQSVTTPYNAKIRSNNFNRPEDQSDYGDYCDKVLTRIYYEYP</sequence>
<dbReference type="EnsemblMetazoa" id="GPPI036637-RA">
    <property type="protein sequence ID" value="GPPI036637-PA"/>
    <property type="gene ID" value="GPPI036637"/>
</dbReference>
<dbReference type="AlphaFoldDB" id="A0A1B0BPN2"/>
<accession>A0A1B0BPN2</accession>
<organism evidence="1 2">
    <name type="scientific">Glossina palpalis gambiensis</name>
    <dbReference type="NCBI Taxonomy" id="67801"/>
    <lineage>
        <taxon>Eukaryota</taxon>
        <taxon>Metazoa</taxon>
        <taxon>Ecdysozoa</taxon>
        <taxon>Arthropoda</taxon>
        <taxon>Hexapoda</taxon>
        <taxon>Insecta</taxon>
        <taxon>Pterygota</taxon>
        <taxon>Neoptera</taxon>
        <taxon>Endopterygota</taxon>
        <taxon>Diptera</taxon>
        <taxon>Brachycera</taxon>
        <taxon>Muscomorpha</taxon>
        <taxon>Hippoboscoidea</taxon>
        <taxon>Glossinidae</taxon>
        <taxon>Glossina</taxon>
    </lineage>
</organism>
<protein>
    <submittedName>
        <fullName evidence="1">Uncharacterized protein</fullName>
    </submittedName>
</protein>
<keyword evidence="2" id="KW-1185">Reference proteome</keyword>
<dbReference type="VEuPathDB" id="VectorBase:GPPI036637"/>
<evidence type="ECO:0000313" key="2">
    <source>
        <dbReference type="Proteomes" id="UP000092460"/>
    </source>
</evidence>
<proteinExistence type="predicted"/>